<gene>
    <name evidence="2" type="ORF">BKA07_000800</name>
</gene>
<dbReference type="InterPro" id="IPR050266">
    <property type="entry name" value="AB_hydrolase_sf"/>
</dbReference>
<reference evidence="2 3" key="1">
    <citation type="submission" date="2020-03" db="EMBL/GenBank/DDBJ databases">
        <title>Sequencing the genomes of 1000 actinobacteria strains.</title>
        <authorList>
            <person name="Klenk H.-P."/>
        </authorList>
    </citation>
    <scope>NUCLEOTIDE SEQUENCE [LARGE SCALE GENOMIC DNA]</scope>
    <source>
        <strain evidence="2 3">DSM 18964</strain>
    </source>
</reference>
<keyword evidence="3" id="KW-1185">Reference proteome</keyword>
<accession>A0A846RWD2</accession>
<dbReference type="AlphaFoldDB" id="A0A846RWD2"/>
<dbReference type="PRINTS" id="PR00111">
    <property type="entry name" value="ABHYDROLASE"/>
</dbReference>
<organism evidence="2 3">
    <name type="scientific">Brevibacterium marinum</name>
    <dbReference type="NCBI Taxonomy" id="418643"/>
    <lineage>
        <taxon>Bacteria</taxon>
        <taxon>Bacillati</taxon>
        <taxon>Actinomycetota</taxon>
        <taxon>Actinomycetes</taxon>
        <taxon>Micrococcales</taxon>
        <taxon>Brevibacteriaceae</taxon>
        <taxon>Brevibacterium</taxon>
    </lineage>
</organism>
<dbReference type="Gene3D" id="3.40.50.1820">
    <property type="entry name" value="alpha/beta hydrolase"/>
    <property type="match status" value="1"/>
</dbReference>
<dbReference type="GO" id="GO:0018785">
    <property type="term" value="F:haloacetate dehalogenase activity"/>
    <property type="evidence" value="ECO:0007669"/>
    <property type="project" value="UniProtKB-EC"/>
</dbReference>
<comment type="caution">
    <text evidence="2">The sequence shown here is derived from an EMBL/GenBank/DDBJ whole genome shotgun (WGS) entry which is preliminary data.</text>
</comment>
<dbReference type="InterPro" id="IPR029058">
    <property type="entry name" value="AB_hydrolase_fold"/>
</dbReference>
<name>A0A846RWD2_9MICO</name>
<dbReference type="Proteomes" id="UP000576792">
    <property type="component" value="Unassembled WGS sequence"/>
</dbReference>
<evidence type="ECO:0000259" key="1">
    <source>
        <dbReference type="Pfam" id="PF00561"/>
    </source>
</evidence>
<evidence type="ECO:0000313" key="3">
    <source>
        <dbReference type="Proteomes" id="UP000576792"/>
    </source>
</evidence>
<proteinExistence type="predicted"/>
<feature type="domain" description="AB hydrolase-1" evidence="1">
    <location>
        <begin position="33"/>
        <end position="254"/>
    </location>
</feature>
<dbReference type="Pfam" id="PF00561">
    <property type="entry name" value="Abhydrolase_1"/>
    <property type="match status" value="1"/>
</dbReference>
<dbReference type="SUPFAM" id="SSF53474">
    <property type="entry name" value="alpha/beta-Hydrolases"/>
    <property type="match status" value="1"/>
</dbReference>
<dbReference type="GO" id="GO:0016020">
    <property type="term" value="C:membrane"/>
    <property type="evidence" value="ECO:0007669"/>
    <property type="project" value="TreeGrafter"/>
</dbReference>
<protein>
    <submittedName>
        <fullName evidence="2">Haloacetate dehalogenase</fullName>
        <ecNumber evidence="2">3.8.1.3</ecNumber>
    </submittedName>
</protein>
<dbReference type="EC" id="3.8.1.3" evidence="2"/>
<dbReference type="InterPro" id="IPR000073">
    <property type="entry name" value="AB_hydrolase_1"/>
</dbReference>
<keyword evidence="2" id="KW-0378">Hydrolase</keyword>
<dbReference type="RefSeq" id="WP_209043853.1">
    <property type="nucleotide sequence ID" value="NZ_BAAAPQ010000026.1"/>
</dbReference>
<dbReference type="PANTHER" id="PTHR43798">
    <property type="entry name" value="MONOACYLGLYCEROL LIPASE"/>
    <property type="match status" value="1"/>
</dbReference>
<sequence>MRGGACTMLEGFKPIGNSHSGVRISGLIAGSGPPVLLLHGYPQTKHMWHLVAPALAKDHTVVLGDLRGYGDSDKPEQENDRSTYSKREMAADQHALMMSLGFEKYSIAGHDRGGRVAHRLGLDHPEAVDRVALLDIVPTLHMFDNVNRAMASSYFHWFFLALENGMPEALIRADPLTWLRSRFEGRNAGGRQVDPETYDEYARCFTSPGGVEASTADYQSAATIDLDHDRADRDRGRRLMMPLLTLWGDKGYVGRTFDVVEVWKDYADEVEGAAAQSDHYLAEEAPEFVVTELTRFFDPSTADGGGQGS</sequence>
<dbReference type="PANTHER" id="PTHR43798:SF33">
    <property type="entry name" value="HYDROLASE, PUTATIVE (AFU_ORTHOLOGUE AFUA_2G14860)-RELATED"/>
    <property type="match status" value="1"/>
</dbReference>
<evidence type="ECO:0000313" key="2">
    <source>
        <dbReference type="EMBL" id="NJC55765.1"/>
    </source>
</evidence>
<dbReference type="EMBL" id="JAATJN010000001">
    <property type="protein sequence ID" value="NJC55765.1"/>
    <property type="molecule type" value="Genomic_DNA"/>
</dbReference>